<sequence length="1340" mass="152158">MDHPRTSFLVFLGLCLSSFLLLYECRKLNGYKFPVYTTEYCPKNETEWEKRSSAFNCKVNSSYACFPNDEITELLEFCYPLRLILIHKGVCLYLRKDRSEVDSYNCLHFAHGCPTGTYRGSTVYKNPSCVLIGNGCFLAELSCKGATEKPIQRINKQHTDHQIITDNTETSPDVTETPFQGTSSDELSTDSSVWVMIFAPLLTIFFVSVVVTLLLLFFRRRKLKSRKNNDEENSGGVEQQPLLGQNPDINFKDTEYENSIFNQWAQDDACFYPTKAAKQVENMIKHNNLVVVTGHSGYGKSAIIQHIALEYRKQGWTVKPVYTFEEIHTAYKSESFQKERSMFVFNDPIGKESFDVLLFDQWKRYRETINILIKEVKLLLTCRQSIISDQKAEQFLEGTLEIEIDNSKYALNSEEKKAIFKRHMPDEKLTENEFAQISEVGIYFPLLCKLCKAESKHTKNKLQFFKNPKNVLKKELKSYKENHKEEYCGLVCLVLNNNEVCLDDLERNPGLLSTGIQLSGLPSHTSPNTIIRKLEYLQGFLVKRIEEKFTFYHDFVMEVTTSVFGTEYPEHIIKFADLSFLRKRIILEKTHNKAYDPFTIYLSDHHVSSLVNRLFEELFRKRFIEVVLNPCLRNKQVISDMETMLNGLDEHKMLELVRFQETSTDKLNLETRKNDFSYSLLEFVCAETGLSPLFALIAFGHGELSMICLKLLRQSTFNLKRSGLFPALCCNGNEDLIEMFSKEEISECMEETWDNMYPIHVVSVFHNYKLLNMVDEKSTKVNMFTRDNQYWTPLILASRIRTEQQMKESIGSSRGDKTVECLIEMGADVNLCNHEGYSPLMAACEHGHEHIAQLLIMKNAKVNSRNEDGESPLLVACEFGHESIAKLLIVKNAEVNLCDYYGNNPLLAACQTGHNRIAELLIDKGLEVNTCNRRGNSPLYMACTNGHESTAELLIKKNADVNLCDKSGRSPLHMACECGNESIAKLLIKNNAELNLCDINGKSPLYMACEFGNESTAELLIKKNADVNLCDHHGNNPLLTVYLYELNSIAELLIEKGLAVNTCNKEGHSPLYMACCYGNESVAELLIKKNADVNFCDNYGNNLLLKACKSGLTSIAELLIEKGLAVNTCNKQGESPLYMACKHGHESTAELFIKKNADVNLCDNDGNNLLLAACGSGLNSIAELLIEKGMGVNTCNKHGESPLYMACSNGQESTSELLIMKNADVNLCKNDGISPLWIACKSRYEETVQLLLKHDASVNLCNIDKVSPLWITCGYENYFNFQRLTKSMLKDLQTMDTELVWQKRQESIAQVLLYSGADVNFCNKDAISPLLQRTLKNYAL</sequence>
<feature type="repeat" description="ANK" evidence="3">
    <location>
        <begin position="868"/>
        <end position="900"/>
    </location>
</feature>
<evidence type="ECO:0000313" key="9">
    <source>
        <dbReference type="RefSeq" id="XP_022308639.1"/>
    </source>
</evidence>
<feature type="repeat" description="ANK" evidence="3">
    <location>
        <begin position="1231"/>
        <end position="1263"/>
    </location>
</feature>
<feature type="repeat" description="ANK" evidence="3">
    <location>
        <begin position="967"/>
        <end position="999"/>
    </location>
</feature>
<keyword evidence="6" id="KW-0732">Signal</keyword>
<feature type="signal peptide" evidence="6">
    <location>
        <begin position="1"/>
        <end position="30"/>
    </location>
</feature>
<feature type="repeat" description="ANK" evidence="3">
    <location>
        <begin position="1099"/>
        <end position="1131"/>
    </location>
</feature>
<evidence type="ECO:0000256" key="6">
    <source>
        <dbReference type="SAM" id="SignalP"/>
    </source>
</evidence>
<evidence type="ECO:0000313" key="8">
    <source>
        <dbReference type="Proteomes" id="UP000694844"/>
    </source>
</evidence>
<dbReference type="PANTHER" id="PTHR24198:SF194">
    <property type="entry name" value="INVERSIN-A"/>
    <property type="match status" value="1"/>
</dbReference>
<feature type="compositionally biased region" description="Polar residues" evidence="4">
    <location>
        <begin position="164"/>
        <end position="184"/>
    </location>
</feature>
<feature type="repeat" description="ANK" evidence="3">
    <location>
        <begin position="835"/>
        <end position="867"/>
    </location>
</feature>
<keyword evidence="5" id="KW-1133">Transmembrane helix</keyword>
<keyword evidence="8" id="KW-1185">Reference proteome</keyword>
<evidence type="ECO:0000259" key="7">
    <source>
        <dbReference type="Pfam" id="PF20720"/>
    </source>
</evidence>
<feature type="domain" description="Novel STAND NTPase 3" evidence="7">
    <location>
        <begin position="271"/>
        <end position="424"/>
    </location>
</feature>
<feature type="repeat" description="ANK" evidence="3">
    <location>
        <begin position="1132"/>
        <end position="1164"/>
    </location>
</feature>
<dbReference type="Proteomes" id="UP000694844">
    <property type="component" value="Chromosome 9"/>
</dbReference>
<dbReference type="OrthoDB" id="823504at2759"/>
<evidence type="ECO:0000256" key="3">
    <source>
        <dbReference type="PROSITE-ProRule" id="PRU00023"/>
    </source>
</evidence>
<evidence type="ECO:0000256" key="2">
    <source>
        <dbReference type="ARBA" id="ARBA00023043"/>
    </source>
</evidence>
<name>A0A8B8C0L3_CRAVI</name>
<dbReference type="PANTHER" id="PTHR24198">
    <property type="entry name" value="ANKYRIN REPEAT AND PROTEIN KINASE DOMAIN-CONTAINING PROTEIN"/>
    <property type="match status" value="1"/>
</dbReference>
<dbReference type="SUPFAM" id="SSF48403">
    <property type="entry name" value="Ankyrin repeat"/>
    <property type="match status" value="2"/>
</dbReference>
<dbReference type="SUPFAM" id="SSF52540">
    <property type="entry name" value="P-loop containing nucleoside triphosphate hydrolases"/>
    <property type="match status" value="1"/>
</dbReference>
<accession>A0A8B8C0L3</accession>
<protein>
    <submittedName>
        <fullName evidence="9">Uncharacterized protein LOC111114568 isoform X1</fullName>
    </submittedName>
</protein>
<feature type="chain" id="PRO_5034511342" evidence="6">
    <location>
        <begin position="31"/>
        <end position="1340"/>
    </location>
</feature>
<dbReference type="Gene3D" id="1.25.40.20">
    <property type="entry name" value="Ankyrin repeat-containing domain"/>
    <property type="match status" value="4"/>
</dbReference>
<feature type="repeat" description="ANK" evidence="3">
    <location>
        <begin position="1000"/>
        <end position="1032"/>
    </location>
</feature>
<keyword evidence="1" id="KW-0677">Repeat</keyword>
<dbReference type="SMART" id="SM00248">
    <property type="entry name" value="ANK"/>
    <property type="match status" value="15"/>
</dbReference>
<dbReference type="Pfam" id="PF12796">
    <property type="entry name" value="Ank_2"/>
    <property type="match status" value="4"/>
</dbReference>
<dbReference type="Pfam" id="PF20720">
    <property type="entry name" value="nSTAND3"/>
    <property type="match status" value="1"/>
</dbReference>
<evidence type="ECO:0000256" key="5">
    <source>
        <dbReference type="SAM" id="Phobius"/>
    </source>
</evidence>
<dbReference type="InterPro" id="IPR027417">
    <property type="entry name" value="P-loop_NTPase"/>
</dbReference>
<evidence type="ECO:0000256" key="1">
    <source>
        <dbReference type="ARBA" id="ARBA00022737"/>
    </source>
</evidence>
<keyword evidence="5" id="KW-0472">Membrane</keyword>
<dbReference type="GeneID" id="111114568"/>
<feature type="repeat" description="ANK" evidence="3">
    <location>
        <begin position="1066"/>
        <end position="1098"/>
    </location>
</feature>
<dbReference type="Pfam" id="PF00023">
    <property type="entry name" value="Ank"/>
    <property type="match status" value="2"/>
</dbReference>
<dbReference type="RefSeq" id="XP_022308639.1">
    <property type="nucleotide sequence ID" value="XM_022452931.1"/>
</dbReference>
<feature type="repeat" description="ANK" evidence="3">
    <location>
        <begin position="901"/>
        <end position="933"/>
    </location>
</feature>
<feature type="region of interest" description="Disordered" evidence="4">
    <location>
        <begin position="163"/>
        <end position="184"/>
    </location>
</feature>
<reference evidence="9" key="1">
    <citation type="submission" date="2025-08" db="UniProtKB">
        <authorList>
            <consortium name="RefSeq"/>
        </authorList>
    </citation>
    <scope>IDENTIFICATION</scope>
    <source>
        <tissue evidence="9">Whole sample</tissue>
    </source>
</reference>
<dbReference type="PROSITE" id="PS50297">
    <property type="entry name" value="ANK_REP_REGION"/>
    <property type="match status" value="10"/>
</dbReference>
<organism evidence="8 9">
    <name type="scientific">Crassostrea virginica</name>
    <name type="common">Eastern oyster</name>
    <dbReference type="NCBI Taxonomy" id="6565"/>
    <lineage>
        <taxon>Eukaryota</taxon>
        <taxon>Metazoa</taxon>
        <taxon>Spiralia</taxon>
        <taxon>Lophotrochozoa</taxon>
        <taxon>Mollusca</taxon>
        <taxon>Bivalvia</taxon>
        <taxon>Autobranchia</taxon>
        <taxon>Pteriomorphia</taxon>
        <taxon>Ostreida</taxon>
        <taxon>Ostreoidea</taxon>
        <taxon>Ostreidae</taxon>
        <taxon>Crassostrea</taxon>
    </lineage>
</organism>
<dbReference type="KEGG" id="cvn:111114568"/>
<feature type="transmembrane region" description="Helical" evidence="5">
    <location>
        <begin position="193"/>
        <end position="218"/>
    </location>
</feature>
<proteinExistence type="predicted"/>
<keyword evidence="5" id="KW-0812">Transmembrane</keyword>
<dbReference type="InterPro" id="IPR002110">
    <property type="entry name" value="Ankyrin_rpt"/>
</dbReference>
<feature type="repeat" description="ANK" evidence="3">
    <location>
        <begin position="1165"/>
        <end position="1197"/>
    </location>
</feature>
<evidence type="ECO:0000256" key="4">
    <source>
        <dbReference type="SAM" id="MobiDB-lite"/>
    </source>
</evidence>
<dbReference type="PROSITE" id="PS50088">
    <property type="entry name" value="ANK_REPEAT"/>
    <property type="match status" value="12"/>
</dbReference>
<feature type="repeat" description="ANK" evidence="3">
    <location>
        <begin position="1198"/>
        <end position="1230"/>
    </location>
</feature>
<dbReference type="InterPro" id="IPR036770">
    <property type="entry name" value="Ankyrin_rpt-contain_sf"/>
</dbReference>
<gene>
    <name evidence="9" type="primary">LOC111114568</name>
</gene>
<dbReference type="InterPro" id="IPR049050">
    <property type="entry name" value="nSTAND3"/>
</dbReference>
<keyword evidence="2 3" id="KW-0040">ANK repeat</keyword>
<feature type="repeat" description="ANK" evidence="3">
    <location>
        <begin position="934"/>
        <end position="966"/>
    </location>
</feature>